<comment type="similarity">
    <text evidence="5">Belongs to the TRAFAC class myosin-kinesin ATPase superfamily. Myosin family.</text>
</comment>
<dbReference type="GO" id="GO:0016459">
    <property type="term" value="C:myosin complex"/>
    <property type="evidence" value="ECO:0007669"/>
    <property type="project" value="UniProtKB-KW"/>
</dbReference>
<keyword evidence="4" id="KW-0505">Motor protein</keyword>
<keyword evidence="3 5" id="KW-0518">Myosin</keyword>
<evidence type="ECO:0000256" key="3">
    <source>
        <dbReference type="ARBA" id="ARBA00023123"/>
    </source>
</evidence>
<evidence type="ECO:0000256" key="1">
    <source>
        <dbReference type="ARBA" id="ARBA00022741"/>
    </source>
</evidence>
<dbReference type="EMBL" id="UZAK01002139">
    <property type="protein sequence ID" value="VDO73343.1"/>
    <property type="molecule type" value="Genomic_DNA"/>
</dbReference>
<accession>A0A183JHU8</accession>
<evidence type="ECO:0000313" key="9">
    <source>
        <dbReference type="WBParaSite" id="SCUD_0000227101-mRNA-1"/>
    </source>
</evidence>
<keyword evidence="8" id="KW-1185">Reference proteome</keyword>
<evidence type="ECO:0000313" key="8">
    <source>
        <dbReference type="Proteomes" id="UP000279833"/>
    </source>
</evidence>
<dbReference type="Proteomes" id="UP000279833">
    <property type="component" value="Unassembled WGS sequence"/>
</dbReference>
<dbReference type="InterPro" id="IPR027417">
    <property type="entry name" value="P-loop_NTPase"/>
</dbReference>
<dbReference type="InterPro" id="IPR001609">
    <property type="entry name" value="Myosin_head_motor_dom-like"/>
</dbReference>
<dbReference type="STRING" id="6186.A0A183JHU8"/>
<dbReference type="Pfam" id="PF00063">
    <property type="entry name" value="Myosin_head"/>
    <property type="match status" value="1"/>
</dbReference>
<keyword evidence="1" id="KW-0547">Nucleotide-binding</keyword>
<evidence type="ECO:0000256" key="5">
    <source>
        <dbReference type="PROSITE-ProRule" id="PRU00782"/>
    </source>
</evidence>
<evidence type="ECO:0000256" key="4">
    <source>
        <dbReference type="ARBA" id="ARBA00023175"/>
    </source>
</evidence>
<dbReference type="SUPFAM" id="SSF52540">
    <property type="entry name" value="P-loop containing nucleoside triphosphate hydrolases"/>
    <property type="match status" value="1"/>
</dbReference>
<dbReference type="GO" id="GO:0005524">
    <property type="term" value="F:ATP binding"/>
    <property type="evidence" value="ECO:0007669"/>
    <property type="project" value="UniProtKB-KW"/>
</dbReference>
<dbReference type="AlphaFoldDB" id="A0A183JHU8"/>
<gene>
    <name evidence="7" type="ORF">SCUD_LOCUS2272</name>
</gene>
<dbReference type="Gene3D" id="3.40.850.10">
    <property type="entry name" value="Kinesin motor domain"/>
    <property type="match status" value="1"/>
</dbReference>
<feature type="domain" description="Myosin motor" evidence="6">
    <location>
        <begin position="96"/>
        <end position="155"/>
    </location>
</feature>
<reference evidence="7 8" key="2">
    <citation type="submission" date="2018-11" db="EMBL/GenBank/DDBJ databases">
        <authorList>
            <consortium name="Pathogen Informatics"/>
        </authorList>
    </citation>
    <scope>NUCLEOTIDE SEQUENCE [LARGE SCALE GENOMIC DNA]</scope>
    <source>
        <strain evidence="7">Dakar</strain>
        <strain evidence="8">Dakar, Senegal</strain>
    </source>
</reference>
<evidence type="ECO:0000313" key="7">
    <source>
        <dbReference type="EMBL" id="VDO73343.1"/>
    </source>
</evidence>
<name>A0A183JHU8_9TREM</name>
<keyword evidence="2" id="KW-0067">ATP-binding</keyword>
<dbReference type="GO" id="GO:0003774">
    <property type="term" value="F:cytoskeletal motor activity"/>
    <property type="evidence" value="ECO:0007669"/>
    <property type="project" value="InterPro"/>
</dbReference>
<proteinExistence type="inferred from homology"/>
<dbReference type="InterPro" id="IPR036961">
    <property type="entry name" value="Kinesin_motor_dom_sf"/>
</dbReference>
<organism evidence="9">
    <name type="scientific">Schistosoma curassoni</name>
    <dbReference type="NCBI Taxonomy" id="6186"/>
    <lineage>
        <taxon>Eukaryota</taxon>
        <taxon>Metazoa</taxon>
        <taxon>Spiralia</taxon>
        <taxon>Lophotrochozoa</taxon>
        <taxon>Platyhelminthes</taxon>
        <taxon>Trematoda</taxon>
        <taxon>Digenea</taxon>
        <taxon>Strigeidida</taxon>
        <taxon>Schistosomatoidea</taxon>
        <taxon>Schistosomatidae</taxon>
        <taxon>Schistosoma</taxon>
    </lineage>
</organism>
<keyword evidence="5" id="KW-0009">Actin-binding</keyword>
<comment type="caution">
    <text evidence="5">Lacks conserved residue(s) required for the propagation of feature annotation.</text>
</comment>
<dbReference type="PROSITE" id="PS51456">
    <property type="entry name" value="MYOSIN_MOTOR"/>
    <property type="match status" value="1"/>
</dbReference>
<sequence length="155" mass="17627">MNSAIKPDTLENSSFDAVHTIKRKPNNNNEYVQPVYDEDNNQTDFPVWITFKQGYVSGKFLSSLPNGRCRVIILPGQEVIEVNPEDVERANPPRFDRVDDLIKLRYINESSVTHSFIQRYGSGLIFTYASGINLISINPMMPLNIYSDKVSSIIL</sequence>
<evidence type="ECO:0000259" key="6">
    <source>
        <dbReference type="PROSITE" id="PS51456"/>
    </source>
</evidence>
<dbReference type="GO" id="GO:0003779">
    <property type="term" value="F:actin binding"/>
    <property type="evidence" value="ECO:0007669"/>
    <property type="project" value="UniProtKB-KW"/>
</dbReference>
<protein>
    <submittedName>
        <fullName evidence="9">Myosin motor domain-containing protein</fullName>
    </submittedName>
</protein>
<dbReference type="WBParaSite" id="SCUD_0000227101-mRNA-1">
    <property type="protein sequence ID" value="SCUD_0000227101-mRNA-1"/>
    <property type="gene ID" value="SCUD_0000227101"/>
</dbReference>
<reference evidence="9" key="1">
    <citation type="submission" date="2016-06" db="UniProtKB">
        <authorList>
            <consortium name="WormBaseParasite"/>
        </authorList>
    </citation>
    <scope>IDENTIFICATION</scope>
</reference>
<evidence type="ECO:0000256" key="2">
    <source>
        <dbReference type="ARBA" id="ARBA00022840"/>
    </source>
</evidence>